<feature type="domain" description="Ketopantoate reductase N-terminal" evidence="6">
    <location>
        <begin position="4"/>
        <end position="162"/>
    </location>
</feature>
<comment type="similarity">
    <text evidence="1">Belongs to the ketopantoate reductase family.</text>
</comment>
<dbReference type="SUPFAM" id="SSF48179">
    <property type="entry name" value="6-phosphogluconate dehydrogenase C-terminal domain-like"/>
    <property type="match status" value="1"/>
</dbReference>
<evidence type="ECO:0000256" key="2">
    <source>
        <dbReference type="ARBA" id="ARBA00013014"/>
    </source>
</evidence>
<dbReference type="InterPro" id="IPR036291">
    <property type="entry name" value="NAD(P)-bd_dom_sf"/>
</dbReference>
<evidence type="ECO:0000313" key="9">
    <source>
        <dbReference type="Proteomes" id="UP001329825"/>
    </source>
</evidence>
<dbReference type="GeneID" id="87958152"/>
<dbReference type="NCBIfam" id="TIGR00745">
    <property type="entry name" value="apbA_panE"/>
    <property type="match status" value="1"/>
</dbReference>
<evidence type="ECO:0000256" key="3">
    <source>
        <dbReference type="ARBA" id="ARBA00022857"/>
    </source>
</evidence>
<evidence type="ECO:0000259" key="7">
    <source>
        <dbReference type="Pfam" id="PF08546"/>
    </source>
</evidence>
<keyword evidence="4" id="KW-0560">Oxidoreductase</keyword>
<dbReference type="PANTHER" id="PTHR43765:SF2">
    <property type="entry name" value="2-DEHYDROPANTOATE 2-REDUCTASE"/>
    <property type="match status" value="1"/>
</dbReference>
<dbReference type="InterPro" id="IPR013332">
    <property type="entry name" value="KPR_N"/>
</dbReference>
<accession>A0ABZ1D4R7</accession>
<reference evidence="8 9" key="1">
    <citation type="submission" date="2024-01" db="EMBL/GenBank/DDBJ databases">
        <title>Comparative genomics of Cryptococcus and Kwoniella reveals pathogenesis evolution and contrasting modes of karyotype evolution via chromosome fusion or intercentromeric recombination.</title>
        <authorList>
            <person name="Coelho M.A."/>
            <person name="David-Palma M."/>
            <person name="Shea T."/>
            <person name="Bowers K."/>
            <person name="McGinley-Smith S."/>
            <person name="Mohammad A.W."/>
            <person name="Gnirke A."/>
            <person name="Yurkov A.M."/>
            <person name="Nowrousian M."/>
            <person name="Sun S."/>
            <person name="Cuomo C.A."/>
            <person name="Heitman J."/>
        </authorList>
    </citation>
    <scope>NUCLEOTIDE SEQUENCE [LARGE SCALE GENOMIC DNA]</scope>
    <source>
        <strain evidence="8">CBS 11374</strain>
    </source>
</reference>
<evidence type="ECO:0000313" key="8">
    <source>
        <dbReference type="EMBL" id="WRT69039.1"/>
    </source>
</evidence>
<dbReference type="Pfam" id="PF02558">
    <property type="entry name" value="ApbA"/>
    <property type="match status" value="1"/>
</dbReference>
<dbReference type="Gene3D" id="1.10.1040.10">
    <property type="entry name" value="N-(1-d-carboxylethyl)-l-norvaline Dehydrogenase, domain 2"/>
    <property type="match status" value="1"/>
</dbReference>
<dbReference type="RefSeq" id="XP_062793778.1">
    <property type="nucleotide sequence ID" value="XM_062937727.1"/>
</dbReference>
<feature type="domain" description="Ketopantoate reductase C-terminal" evidence="7">
    <location>
        <begin position="244"/>
        <end position="382"/>
    </location>
</feature>
<dbReference type="InterPro" id="IPR013328">
    <property type="entry name" value="6PGD_dom2"/>
</dbReference>
<dbReference type="SUPFAM" id="SSF51735">
    <property type="entry name" value="NAD(P)-binding Rossmann-fold domains"/>
    <property type="match status" value="1"/>
</dbReference>
<evidence type="ECO:0000259" key="6">
    <source>
        <dbReference type="Pfam" id="PF02558"/>
    </source>
</evidence>
<dbReference type="EMBL" id="CP141888">
    <property type="protein sequence ID" value="WRT69039.1"/>
    <property type="molecule type" value="Genomic_DNA"/>
</dbReference>
<organism evidence="8 9">
    <name type="scientific">Kwoniella shivajii</name>
    <dbReference type="NCBI Taxonomy" id="564305"/>
    <lineage>
        <taxon>Eukaryota</taxon>
        <taxon>Fungi</taxon>
        <taxon>Dikarya</taxon>
        <taxon>Basidiomycota</taxon>
        <taxon>Agaricomycotina</taxon>
        <taxon>Tremellomycetes</taxon>
        <taxon>Tremellales</taxon>
        <taxon>Cryptococcaceae</taxon>
        <taxon>Kwoniella</taxon>
    </lineage>
</organism>
<dbReference type="InterPro" id="IPR013752">
    <property type="entry name" value="KPA_reductase"/>
</dbReference>
<evidence type="ECO:0000256" key="5">
    <source>
        <dbReference type="ARBA" id="ARBA00032024"/>
    </source>
</evidence>
<dbReference type="Gene3D" id="3.40.50.720">
    <property type="entry name" value="NAD(P)-binding Rossmann-like Domain"/>
    <property type="match status" value="1"/>
</dbReference>
<dbReference type="EC" id="1.1.1.169" evidence="2"/>
<dbReference type="InterPro" id="IPR003710">
    <property type="entry name" value="ApbA"/>
</dbReference>
<keyword evidence="9" id="KW-1185">Reference proteome</keyword>
<evidence type="ECO:0000256" key="4">
    <source>
        <dbReference type="ARBA" id="ARBA00023002"/>
    </source>
</evidence>
<dbReference type="PANTHER" id="PTHR43765">
    <property type="entry name" value="2-DEHYDROPANTOATE 2-REDUCTASE-RELATED"/>
    <property type="match status" value="1"/>
</dbReference>
<keyword evidence="3" id="KW-0521">NADP</keyword>
<sequence length="391" mass="43077">MTRIHLLGVGSIGTLLAHNLRVTSPTTPLTLLVRSPRGFPNTITCTRDGVRSTSTGYEIESSNPLSEYQRTDEPIKSLIVTTKTTQTVNAIEPLLPRLNRDSVITLLQNGMGVHSELIHTHFTDVKERPSFILGTTPHGAFTNSKGNVNHTTPAGKGFIKWGVVPPSPSSFFTGQSFENLISSFVNEDTQSDPHKDVLDNVHSTAKENASETIETEGLKTLKDTLTALTKMTDLNSDVIPFDKLNQAMLFKLAVNASVNPITAILGRGKLTNSSLLDIPIGLEIVNKLVDECSEILIKHLTSSGETNKISREDLSVFEKDSMKETIKQIISSTSNNVTSMAVDIRDRRETEIDYINGYMIKLGKELGCKTEINQLVYDMIKFMTESNKDKV</sequence>
<name>A0ABZ1D4R7_9TREE</name>
<dbReference type="InterPro" id="IPR008927">
    <property type="entry name" value="6-PGluconate_DH-like_C_sf"/>
</dbReference>
<dbReference type="Proteomes" id="UP001329825">
    <property type="component" value="Chromosome 8"/>
</dbReference>
<proteinExistence type="inferred from homology"/>
<gene>
    <name evidence="8" type="ORF">IL334_006022</name>
</gene>
<evidence type="ECO:0000256" key="1">
    <source>
        <dbReference type="ARBA" id="ARBA00007870"/>
    </source>
</evidence>
<dbReference type="InterPro" id="IPR050838">
    <property type="entry name" value="Ketopantoate_reductase"/>
</dbReference>
<protein>
    <recommendedName>
        <fullName evidence="2">2-dehydropantoate 2-reductase</fullName>
        <ecNumber evidence="2">1.1.1.169</ecNumber>
    </recommendedName>
    <alternativeName>
        <fullName evidence="5">Ketopantoate reductase</fullName>
    </alternativeName>
</protein>
<dbReference type="Pfam" id="PF08546">
    <property type="entry name" value="ApbA_C"/>
    <property type="match status" value="1"/>
</dbReference>